<dbReference type="SUPFAM" id="SSF51735">
    <property type="entry name" value="NAD(P)-binding Rossmann-fold domains"/>
    <property type="match status" value="1"/>
</dbReference>
<dbReference type="OrthoDB" id="9787298at2"/>
<organism evidence="3 4">
    <name type="scientific">Ktedonobacter racemifer DSM 44963</name>
    <dbReference type="NCBI Taxonomy" id="485913"/>
    <lineage>
        <taxon>Bacteria</taxon>
        <taxon>Bacillati</taxon>
        <taxon>Chloroflexota</taxon>
        <taxon>Ktedonobacteria</taxon>
        <taxon>Ktedonobacterales</taxon>
        <taxon>Ktedonobacteraceae</taxon>
        <taxon>Ktedonobacter</taxon>
    </lineage>
</organism>
<evidence type="ECO:0000256" key="1">
    <source>
        <dbReference type="ARBA" id="ARBA00023002"/>
    </source>
</evidence>
<dbReference type="InterPro" id="IPR002347">
    <property type="entry name" value="SDR_fam"/>
</dbReference>
<dbReference type="GO" id="GO:0016491">
    <property type="term" value="F:oxidoreductase activity"/>
    <property type="evidence" value="ECO:0007669"/>
    <property type="project" value="UniProtKB-KW"/>
</dbReference>
<name>D6U8N5_KTERA</name>
<dbReference type="eggNOG" id="COG1028">
    <property type="taxonomic scope" value="Bacteria"/>
</dbReference>
<dbReference type="PRINTS" id="PR00080">
    <property type="entry name" value="SDRFAMILY"/>
</dbReference>
<dbReference type="SMART" id="SM00822">
    <property type="entry name" value="PKS_KR"/>
    <property type="match status" value="1"/>
</dbReference>
<protein>
    <submittedName>
        <fullName evidence="3">Short-chain dehydrogenase/reductase SDR</fullName>
    </submittedName>
</protein>
<feature type="domain" description="Ketoreductase" evidence="2">
    <location>
        <begin position="10"/>
        <end position="189"/>
    </location>
</feature>
<dbReference type="STRING" id="485913.Krac_0073"/>
<gene>
    <name evidence="3" type="ORF">Krac_0073</name>
</gene>
<dbReference type="CDD" id="cd05233">
    <property type="entry name" value="SDR_c"/>
    <property type="match status" value="1"/>
</dbReference>
<proteinExistence type="predicted"/>
<dbReference type="AlphaFoldDB" id="D6U8N5"/>
<dbReference type="Gene3D" id="3.40.50.720">
    <property type="entry name" value="NAD(P)-binding Rossmann-like Domain"/>
    <property type="match status" value="1"/>
</dbReference>
<keyword evidence="1" id="KW-0560">Oxidoreductase</keyword>
<dbReference type="PANTHER" id="PTHR43975">
    <property type="entry name" value="ZGC:101858"/>
    <property type="match status" value="1"/>
</dbReference>
<evidence type="ECO:0000259" key="2">
    <source>
        <dbReference type="SMART" id="SM00822"/>
    </source>
</evidence>
<keyword evidence="4" id="KW-1185">Reference proteome</keyword>
<evidence type="ECO:0000313" key="4">
    <source>
        <dbReference type="Proteomes" id="UP000004508"/>
    </source>
</evidence>
<dbReference type="Proteomes" id="UP000004508">
    <property type="component" value="Unassembled WGS sequence"/>
</dbReference>
<dbReference type="PRINTS" id="PR00081">
    <property type="entry name" value="GDHRDH"/>
</dbReference>
<evidence type="ECO:0000313" key="3">
    <source>
        <dbReference type="EMBL" id="EFH79595.1"/>
    </source>
</evidence>
<reference evidence="3 4" key="1">
    <citation type="journal article" date="2011" name="Stand. Genomic Sci.">
        <title>Non-contiguous finished genome sequence and contextual data of the filamentous soil bacterium Ktedonobacter racemifer type strain (SOSP1-21).</title>
        <authorList>
            <person name="Chang Y.J."/>
            <person name="Land M."/>
            <person name="Hauser L."/>
            <person name="Chertkov O."/>
            <person name="Del Rio T.G."/>
            <person name="Nolan M."/>
            <person name="Copeland A."/>
            <person name="Tice H."/>
            <person name="Cheng J.F."/>
            <person name="Lucas S."/>
            <person name="Han C."/>
            <person name="Goodwin L."/>
            <person name="Pitluck S."/>
            <person name="Ivanova N."/>
            <person name="Ovchinikova G."/>
            <person name="Pati A."/>
            <person name="Chen A."/>
            <person name="Palaniappan K."/>
            <person name="Mavromatis K."/>
            <person name="Liolios K."/>
            <person name="Brettin T."/>
            <person name="Fiebig A."/>
            <person name="Rohde M."/>
            <person name="Abt B."/>
            <person name="Goker M."/>
            <person name="Detter J.C."/>
            <person name="Woyke T."/>
            <person name="Bristow J."/>
            <person name="Eisen J.A."/>
            <person name="Markowitz V."/>
            <person name="Hugenholtz P."/>
            <person name="Kyrpides N.C."/>
            <person name="Klenk H.P."/>
            <person name="Lapidus A."/>
        </authorList>
    </citation>
    <scope>NUCLEOTIDE SEQUENCE [LARGE SCALE GENOMIC DNA]</scope>
    <source>
        <strain evidence="4">DSM 44963</strain>
    </source>
</reference>
<dbReference type="InParanoid" id="D6U8N5"/>
<dbReference type="Pfam" id="PF13561">
    <property type="entry name" value="adh_short_C2"/>
    <property type="match status" value="1"/>
</dbReference>
<dbReference type="InterPro" id="IPR036291">
    <property type="entry name" value="NAD(P)-bd_dom_sf"/>
</dbReference>
<dbReference type="EMBL" id="ADVG01000006">
    <property type="protein sequence ID" value="EFH79595.1"/>
    <property type="molecule type" value="Genomic_DNA"/>
</dbReference>
<dbReference type="FunFam" id="3.40.50.720:FF:000084">
    <property type="entry name" value="Short-chain dehydrogenase reductase"/>
    <property type="match status" value="1"/>
</dbReference>
<dbReference type="InterPro" id="IPR057326">
    <property type="entry name" value="KR_dom"/>
</dbReference>
<dbReference type="PANTHER" id="PTHR43975:SF2">
    <property type="entry name" value="EG:BACR7A4.14 PROTEIN-RELATED"/>
    <property type="match status" value="1"/>
</dbReference>
<dbReference type="RefSeq" id="WP_007923546.1">
    <property type="nucleotide sequence ID" value="NZ_ADVG01000006.1"/>
</dbReference>
<comment type="caution">
    <text evidence="3">The sequence shown here is derived from an EMBL/GenBank/DDBJ whole genome shotgun (WGS) entry which is preliminary data.</text>
</comment>
<accession>D6U8N5</accession>
<sequence length="254" mass="27192">MSDDNSLVGKVFLITGASRGIGAAIARQALEAGAKVVLTARESSTQLLHEVASFTHERVGQALVLAGDINDDNFQHQLVKTAIERFGRIDVFVSNAGVVHFADLQHTTEEVLDYHLKTNFYSAVSLTQRIVPHIHSGGSIIYITTSITNGGFPMLAAYAASKGALKCFMQCMAVELAPQGIAVNAVAPGPTQTEMWPRALPKDALEHMGGKILPRLLTGEFGDPQLVASTVLHMAKTPTIRGQEILIDSGYTIS</sequence>